<dbReference type="InterPro" id="IPR000222">
    <property type="entry name" value="PP2C_BS"/>
</dbReference>
<dbReference type="PaxDb" id="2903-EOD07561"/>
<dbReference type="KEGG" id="ehx:EMIHUDRAFT_54860"/>
<dbReference type="RefSeq" id="XP_005776924.1">
    <property type="nucleotide sequence ID" value="XM_005776867.1"/>
</dbReference>
<dbReference type="PANTHER" id="PTHR47992">
    <property type="entry name" value="PROTEIN PHOSPHATASE"/>
    <property type="match status" value="1"/>
</dbReference>
<dbReference type="InterPro" id="IPR015655">
    <property type="entry name" value="PP2C"/>
</dbReference>
<reference evidence="7" key="1">
    <citation type="journal article" date="2013" name="Nature">
        <title>Pan genome of the phytoplankton Emiliania underpins its global distribution.</title>
        <authorList>
            <person name="Read B.A."/>
            <person name="Kegel J."/>
            <person name="Klute M.J."/>
            <person name="Kuo A."/>
            <person name="Lefebvre S.C."/>
            <person name="Maumus F."/>
            <person name="Mayer C."/>
            <person name="Miller J."/>
            <person name="Monier A."/>
            <person name="Salamov A."/>
            <person name="Young J."/>
            <person name="Aguilar M."/>
            <person name="Claverie J.M."/>
            <person name="Frickenhaus S."/>
            <person name="Gonzalez K."/>
            <person name="Herman E.K."/>
            <person name="Lin Y.C."/>
            <person name="Napier J."/>
            <person name="Ogata H."/>
            <person name="Sarno A.F."/>
            <person name="Shmutz J."/>
            <person name="Schroeder D."/>
            <person name="de Vargas C."/>
            <person name="Verret F."/>
            <person name="von Dassow P."/>
            <person name="Valentin K."/>
            <person name="Van de Peer Y."/>
            <person name="Wheeler G."/>
            <person name="Dacks J.B."/>
            <person name="Delwiche C.F."/>
            <person name="Dyhrman S.T."/>
            <person name="Glockner G."/>
            <person name="John U."/>
            <person name="Richards T."/>
            <person name="Worden A.Z."/>
            <person name="Zhang X."/>
            <person name="Grigoriev I.V."/>
            <person name="Allen A.E."/>
            <person name="Bidle K."/>
            <person name="Borodovsky M."/>
            <person name="Bowler C."/>
            <person name="Brownlee C."/>
            <person name="Cock J.M."/>
            <person name="Elias M."/>
            <person name="Gladyshev V.N."/>
            <person name="Groth M."/>
            <person name="Guda C."/>
            <person name="Hadaegh A."/>
            <person name="Iglesias-Rodriguez M.D."/>
            <person name="Jenkins J."/>
            <person name="Jones B.M."/>
            <person name="Lawson T."/>
            <person name="Leese F."/>
            <person name="Lindquist E."/>
            <person name="Lobanov A."/>
            <person name="Lomsadze A."/>
            <person name="Malik S.B."/>
            <person name="Marsh M.E."/>
            <person name="Mackinder L."/>
            <person name="Mock T."/>
            <person name="Mueller-Roeber B."/>
            <person name="Pagarete A."/>
            <person name="Parker M."/>
            <person name="Probert I."/>
            <person name="Quesneville H."/>
            <person name="Raines C."/>
            <person name="Rensing S.A."/>
            <person name="Riano-Pachon D.M."/>
            <person name="Richier S."/>
            <person name="Rokitta S."/>
            <person name="Shiraiwa Y."/>
            <person name="Soanes D.M."/>
            <person name="van der Giezen M."/>
            <person name="Wahlund T.M."/>
            <person name="Williams B."/>
            <person name="Wilson W."/>
            <person name="Wolfe G."/>
            <person name="Wurch L.L."/>
        </authorList>
    </citation>
    <scope>NUCLEOTIDE SEQUENCE</scope>
</reference>
<sequence>VNQDRGVAHWPFNSSSNEALFCVFDGHGVGGEKVAEQCMRSLPYGLLQEGLRLRADPAATIVRAVLQMDTEILKRRGGRFATTCGTTATIVYLNGTTLWSACVGDSRAVMGYGANGAICARDLTVDCKPDMPEESERIRKAGGLVTAGVPGGRPSRVWADGKVGLAMSRSIGDGECKKYGVIADPLIARFEIEPASSPDGDGDRFLIVASDGVWEFLSSQEACEIVASEPESATKGCAKLVQAAAQRW</sequence>
<dbReference type="GO" id="GO:0046872">
    <property type="term" value="F:metal ion binding"/>
    <property type="evidence" value="ECO:0007669"/>
    <property type="project" value="UniProtKB-KW"/>
</dbReference>
<keyword evidence="1" id="KW-0479">Metal-binding</keyword>
<comment type="similarity">
    <text evidence="4">Belongs to the PP2C family.</text>
</comment>
<dbReference type="InterPro" id="IPR036457">
    <property type="entry name" value="PPM-type-like_dom_sf"/>
</dbReference>
<evidence type="ECO:0000313" key="6">
    <source>
        <dbReference type="EnsemblProtists" id="EOD07561"/>
    </source>
</evidence>
<dbReference type="CDD" id="cd00143">
    <property type="entry name" value="PP2Cc"/>
    <property type="match status" value="1"/>
</dbReference>
<proteinExistence type="inferred from homology"/>
<keyword evidence="3 4" id="KW-0904">Protein phosphatase</keyword>
<protein>
    <recommendedName>
        <fullName evidence="5">PPM-type phosphatase domain-containing protein</fullName>
    </recommendedName>
</protein>
<dbReference type="KEGG" id="ehx:EMIHUDRAFT_54889"/>
<dbReference type="GO" id="GO:0004722">
    <property type="term" value="F:protein serine/threonine phosphatase activity"/>
    <property type="evidence" value="ECO:0007669"/>
    <property type="project" value="InterPro"/>
</dbReference>
<name>A0A0D3I8H6_EMIH1</name>
<dbReference type="PROSITE" id="PS01032">
    <property type="entry name" value="PPM_1"/>
    <property type="match status" value="1"/>
</dbReference>
<evidence type="ECO:0000256" key="1">
    <source>
        <dbReference type="ARBA" id="ARBA00022723"/>
    </source>
</evidence>
<dbReference type="AlphaFoldDB" id="A0A0D3I8H6"/>
<dbReference type="Pfam" id="PF00481">
    <property type="entry name" value="PP2C"/>
    <property type="match status" value="1"/>
</dbReference>
<reference evidence="6" key="2">
    <citation type="submission" date="2024-10" db="UniProtKB">
        <authorList>
            <consortium name="EnsemblProtists"/>
        </authorList>
    </citation>
    <scope>IDENTIFICATION</scope>
</reference>
<evidence type="ECO:0000256" key="4">
    <source>
        <dbReference type="RuleBase" id="RU003465"/>
    </source>
</evidence>
<accession>A0A0D3I8H6</accession>
<dbReference type="eggNOG" id="KOG0698">
    <property type="taxonomic scope" value="Eukaryota"/>
</dbReference>
<dbReference type="SMART" id="SM00332">
    <property type="entry name" value="PP2Cc"/>
    <property type="match status" value="1"/>
</dbReference>
<organism evidence="6 7">
    <name type="scientific">Emiliania huxleyi (strain CCMP1516)</name>
    <dbReference type="NCBI Taxonomy" id="280463"/>
    <lineage>
        <taxon>Eukaryota</taxon>
        <taxon>Haptista</taxon>
        <taxon>Haptophyta</taxon>
        <taxon>Prymnesiophyceae</taxon>
        <taxon>Isochrysidales</taxon>
        <taxon>Noelaerhabdaceae</taxon>
        <taxon>Emiliania</taxon>
    </lineage>
</organism>
<dbReference type="SUPFAM" id="SSF81606">
    <property type="entry name" value="PP2C-like"/>
    <property type="match status" value="1"/>
</dbReference>
<evidence type="ECO:0000259" key="5">
    <source>
        <dbReference type="PROSITE" id="PS51746"/>
    </source>
</evidence>
<evidence type="ECO:0000256" key="2">
    <source>
        <dbReference type="ARBA" id="ARBA00022801"/>
    </source>
</evidence>
<dbReference type="HOGENOM" id="CLU_013173_6_5_1"/>
<dbReference type="GeneID" id="17253711"/>
<keyword evidence="7" id="KW-1185">Reference proteome</keyword>
<dbReference type="OMA" id="IESRIYC"/>
<dbReference type="RefSeq" id="XP_005759990.1">
    <property type="nucleotide sequence ID" value="XM_005759933.1"/>
</dbReference>
<evidence type="ECO:0000256" key="3">
    <source>
        <dbReference type="ARBA" id="ARBA00022912"/>
    </source>
</evidence>
<dbReference type="STRING" id="2903.R1ECW3"/>
<dbReference type="EnsemblProtists" id="EOD24495">
    <property type="protein sequence ID" value="EOD24495"/>
    <property type="gene ID" value="EMIHUDRAFT_54889"/>
</dbReference>
<dbReference type="PROSITE" id="PS51746">
    <property type="entry name" value="PPM_2"/>
    <property type="match status" value="1"/>
</dbReference>
<evidence type="ECO:0000313" key="7">
    <source>
        <dbReference type="Proteomes" id="UP000013827"/>
    </source>
</evidence>
<dbReference type="InterPro" id="IPR001932">
    <property type="entry name" value="PPM-type_phosphatase-like_dom"/>
</dbReference>
<keyword evidence="2 4" id="KW-0378">Hydrolase</keyword>
<dbReference type="EnsemblProtists" id="EOD07561">
    <property type="protein sequence ID" value="EOD07561"/>
    <property type="gene ID" value="EMIHUDRAFT_54860"/>
</dbReference>
<feature type="domain" description="PPM-type phosphatase" evidence="5">
    <location>
        <begin position="1"/>
        <end position="248"/>
    </location>
</feature>
<dbReference type="GeneID" id="17270039"/>
<dbReference type="Proteomes" id="UP000013827">
    <property type="component" value="Unassembled WGS sequence"/>
</dbReference>
<dbReference type="Gene3D" id="3.60.40.10">
    <property type="entry name" value="PPM-type phosphatase domain"/>
    <property type="match status" value="1"/>
</dbReference>